<keyword evidence="1" id="KW-0732">Signal</keyword>
<feature type="chain" id="PRO_5035890571" evidence="1">
    <location>
        <begin position="18"/>
        <end position="218"/>
    </location>
</feature>
<proteinExistence type="predicted"/>
<evidence type="ECO:0000313" key="3">
    <source>
        <dbReference type="EMBL" id="CAG5051650.1"/>
    </source>
</evidence>
<gene>
    <name evidence="3" type="ORF">PAPOLLO_LOCUS25138</name>
</gene>
<sequence>MYCILACLFLFSGSAIGLIIRDVPCNLENITAVRDLNLTRMIGEWHQLKRIQNSDENGACSTLTIDISHVNNSTPEITIMHREIYNKTAYYRNGTIIFNNSTAGVFAMQFSNVKMDTVIVATDYSKYALFYSCMDTSANKSAVWAWVYSRSTSLQQVETDTGFQAAVNGNSDLKNASWISIDNSLEACDISAGVTFRLSPILALLAALIVCKDFVVSK</sequence>
<organism evidence="3 4">
    <name type="scientific">Parnassius apollo</name>
    <name type="common">Apollo butterfly</name>
    <name type="synonym">Papilio apollo</name>
    <dbReference type="NCBI Taxonomy" id="110799"/>
    <lineage>
        <taxon>Eukaryota</taxon>
        <taxon>Metazoa</taxon>
        <taxon>Ecdysozoa</taxon>
        <taxon>Arthropoda</taxon>
        <taxon>Hexapoda</taxon>
        <taxon>Insecta</taxon>
        <taxon>Pterygota</taxon>
        <taxon>Neoptera</taxon>
        <taxon>Endopterygota</taxon>
        <taxon>Lepidoptera</taxon>
        <taxon>Glossata</taxon>
        <taxon>Ditrysia</taxon>
        <taxon>Papilionoidea</taxon>
        <taxon>Papilionidae</taxon>
        <taxon>Parnassiinae</taxon>
        <taxon>Parnassini</taxon>
        <taxon>Parnassius</taxon>
        <taxon>Parnassius</taxon>
    </lineage>
</organism>
<dbReference type="EMBL" id="CAJQZP010001507">
    <property type="protein sequence ID" value="CAG5051650.1"/>
    <property type="molecule type" value="Genomic_DNA"/>
</dbReference>
<keyword evidence="4" id="KW-1185">Reference proteome</keyword>
<dbReference type="GO" id="GO:0005737">
    <property type="term" value="C:cytoplasm"/>
    <property type="evidence" value="ECO:0007669"/>
    <property type="project" value="TreeGrafter"/>
</dbReference>
<dbReference type="GO" id="GO:0000302">
    <property type="term" value="P:response to reactive oxygen species"/>
    <property type="evidence" value="ECO:0007669"/>
    <property type="project" value="TreeGrafter"/>
</dbReference>
<comment type="caution">
    <text evidence="3">The sequence shown here is derived from an EMBL/GenBank/DDBJ whole genome shotgun (WGS) entry which is preliminary data.</text>
</comment>
<protein>
    <submittedName>
        <fullName evidence="3">(apollo) hypothetical protein</fullName>
    </submittedName>
</protein>
<dbReference type="PANTHER" id="PTHR10612:SF62">
    <property type="entry name" value="LIPOCALIN_CYTOSOLIC FATTY-ACID BINDING DOMAIN-CONTAINING PROTEIN"/>
    <property type="match status" value="1"/>
</dbReference>
<dbReference type="Pfam" id="PF00061">
    <property type="entry name" value="Lipocalin"/>
    <property type="match status" value="1"/>
</dbReference>
<evidence type="ECO:0000259" key="2">
    <source>
        <dbReference type="Pfam" id="PF00061"/>
    </source>
</evidence>
<evidence type="ECO:0000313" key="4">
    <source>
        <dbReference type="Proteomes" id="UP000691718"/>
    </source>
</evidence>
<dbReference type="GO" id="GO:0006629">
    <property type="term" value="P:lipid metabolic process"/>
    <property type="evidence" value="ECO:0007669"/>
    <property type="project" value="TreeGrafter"/>
</dbReference>
<feature type="signal peptide" evidence="1">
    <location>
        <begin position="1"/>
        <end position="17"/>
    </location>
</feature>
<accession>A0A8S3Y1R0</accession>
<name>A0A8S3Y1R0_PARAO</name>
<evidence type="ECO:0000256" key="1">
    <source>
        <dbReference type="SAM" id="SignalP"/>
    </source>
</evidence>
<dbReference type="InterPro" id="IPR000566">
    <property type="entry name" value="Lipocln_cytosolic_FA-bd_dom"/>
</dbReference>
<reference evidence="3" key="1">
    <citation type="submission" date="2021-04" db="EMBL/GenBank/DDBJ databases">
        <authorList>
            <person name="Tunstrom K."/>
        </authorList>
    </citation>
    <scope>NUCLEOTIDE SEQUENCE</scope>
</reference>
<dbReference type="OrthoDB" id="565904at2759"/>
<dbReference type="Proteomes" id="UP000691718">
    <property type="component" value="Unassembled WGS sequence"/>
</dbReference>
<dbReference type="CDD" id="cd00301">
    <property type="entry name" value="lipocalin_FABP"/>
    <property type="match status" value="1"/>
</dbReference>
<dbReference type="PANTHER" id="PTHR10612">
    <property type="entry name" value="APOLIPOPROTEIN D"/>
    <property type="match status" value="1"/>
</dbReference>
<feature type="domain" description="Lipocalin/cytosolic fatty-acid binding" evidence="2">
    <location>
        <begin position="43"/>
        <end position="157"/>
    </location>
</feature>
<dbReference type="AlphaFoldDB" id="A0A8S3Y1R0"/>